<evidence type="ECO:0000313" key="1">
    <source>
        <dbReference type="EMBL" id="KAK3265539.1"/>
    </source>
</evidence>
<dbReference type="EMBL" id="LGRX02013850">
    <property type="protein sequence ID" value="KAK3265539.1"/>
    <property type="molecule type" value="Genomic_DNA"/>
</dbReference>
<sequence>MDAEFFDILCHVPVAKEDMQLYGTQTLWSRKPAMMAEADQVSDFEFNQFGGWSSLRRAQQLARPRSWTADRR</sequence>
<comment type="caution">
    <text evidence="1">The sequence shown here is derived from an EMBL/GenBank/DDBJ whole genome shotgun (WGS) entry which is preliminary data.</text>
</comment>
<name>A0AAE0FTC5_9CHLO</name>
<gene>
    <name evidence="1" type="ORF">CYMTET_25783</name>
</gene>
<reference evidence="1 2" key="1">
    <citation type="journal article" date="2015" name="Genome Biol. Evol.">
        <title>Comparative Genomics of a Bacterivorous Green Alga Reveals Evolutionary Causalities and Consequences of Phago-Mixotrophic Mode of Nutrition.</title>
        <authorList>
            <person name="Burns J.A."/>
            <person name="Paasch A."/>
            <person name="Narechania A."/>
            <person name="Kim E."/>
        </authorList>
    </citation>
    <scope>NUCLEOTIDE SEQUENCE [LARGE SCALE GENOMIC DNA]</scope>
    <source>
        <strain evidence="1 2">PLY_AMNH</strain>
    </source>
</reference>
<dbReference type="AlphaFoldDB" id="A0AAE0FTC5"/>
<accession>A0AAE0FTC5</accession>
<keyword evidence="2" id="KW-1185">Reference proteome</keyword>
<evidence type="ECO:0000313" key="2">
    <source>
        <dbReference type="Proteomes" id="UP001190700"/>
    </source>
</evidence>
<protein>
    <submittedName>
        <fullName evidence="1">Uncharacterized protein</fullName>
    </submittedName>
</protein>
<organism evidence="1 2">
    <name type="scientific">Cymbomonas tetramitiformis</name>
    <dbReference type="NCBI Taxonomy" id="36881"/>
    <lineage>
        <taxon>Eukaryota</taxon>
        <taxon>Viridiplantae</taxon>
        <taxon>Chlorophyta</taxon>
        <taxon>Pyramimonadophyceae</taxon>
        <taxon>Pyramimonadales</taxon>
        <taxon>Pyramimonadaceae</taxon>
        <taxon>Cymbomonas</taxon>
    </lineage>
</organism>
<dbReference type="Proteomes" id="UP001190700">
    <property type="component" value="Unassembled WGS sequence"/>
</dbReference>
<proteinExistence type="predicted"/>